<evidence type="ECO:0000256" key="3">
    <source>
        <dbReference type="ARBA" id="ARBA00023015"/>
    </source>
</evidence>
<dbReference type="InterPro" id="IPR014001">
    <property type="entry name" value="Helicase_ATP-bd"/>
</dbReference>
<dbReference type="PANTHER" id="PTHR10799">
    <property type="entry name" value="SNF2/RAD54 HELICASE FAMILY"/>
    <property type="match status" value="1"/>
</dbReference>
<keyword evidence="2" id="KW-0378">Hydrolase</keyword>
<dbReference type="PROSITE" id="PS51666">
    <property type="entry name" value="QLQ"/>
    <property type="match status" value="1"/>
</dbReference>
<reference evidence="9 10" key="1">
    <citation type="submission" date="2024-06" db="EMBL/GenBank/DDBJ databases">
        <authorList>
            <person name="Kraege A."/>
            <person name="Thomma B."/>
        </authorList>
    </citation>
    <scope>NUCLEOTIDE SEQUENCE [LARGE SCALE GENOMIC DNA]</scope>
</reference>
<feature type="compositionally biased region" description="Pro residues" evidence="5">
    <location>
        <begin position="116"/>
        <end position="127"/>
    </location>
</feature>
<feature type="region of interest" description="Disordered" evidence="5">
    <location>
        <begin position="50"/>
        <end position="134"/>
    </location>
</feature>
<dbReference type="InterPro" id="IPR027417">
    <property type="entry name" value="P-loop_NTPase"/>
</dbReference>
<dbReference type="Proteomes" id="UP001497392">
    <property type="component" value="Unassembled WGS sequence"/>
</dbReference>
<dbReference type="InterPro" id="IPR014978">
    <property type="entry name" value="Gln-Leu-Gln_QLQ"/>
</dbReference>
<comment type="subcellular location">
    <subcellularLocation>
        <location evidence="1">Nucleus</location>
    </subcellularLocation>
</comment>
<keyword evidence="3" id="KW-0804">Transcription</keyword>
<dbReference type="SUPFAM" id="SSF52540">
    <property type="entry name" value="P-loop containing nucleoside triphosphate hydrolases"/>
    <property type="match status" value="2"/>
</dbReference>
<feature type="region of interest" description="Disordered" evidence="5">
    <location>
        <begin position="1067"/>
        <end position="1089"/>
    </location>
</feature>
<evidence type="ECO:0000256" key="1">
    <source>
        <dbReference type="ARBA" id="ARBA00004123"/>
    </source>
</evidence>
<protein>
    <submittedName>
        <fullName evidence="9">G4833 protein</fullName>
    </submittedName>
</protein>
<feature type="domain" description="Helicase C-terminal" evidence="7">
    <location>
        <begin position="776"/>
        <end position="949"/>
    </location>
</feature>
<proteinExistence type="predicted"/>
<dbReference type="PROSITE" id="PS51192">
    <property type="entry name" value="HELICASE_ATP_BIND_1"/>
    <property type="match status" value="1"/>
</dbReference>
<feature type="compositionally biased region" description="Basic and acidic residues" evidence="5">
    <location>
        <begin position="1176"/>
        <end position="1203"/>
    </location>
</feature>
<evidence type="ECO:0000313" key="10">
    <source>
        <dbReference type="Proteomes" id="UP001497392"/>
    </source>
</evidence>
<gene>
    <name evidence="9" type="primary">g4833</name>
    <name evidence="9" type="ORF">VP750_LOCUS4124</name>
</gene>
<evidence type="ECO:0000256" key="4">
    <source>
        <dbReference type="ARBA" id="ARBA00023242"/>
    </source>
</evidence>
<dbReference type="Pfam" id="PF00271">
    <property type="entry name" value="Helicase_C"/>
    <property type="match status" value="1"/>
</dbReference>
<dbReference type="Gene3D" id="3.40.50.300">
    <property type="entry name" value="P-loop containing nucleotide triphosphate hydrolases"/>
    <property type="match status" value="1"/>
</dbReference>
<dbReference type="Pfam" id="PF08880">
    <property type="entry name" value="QLQ"/>
    <property type="match status" value="1"/>
</dbReference>
<evidence type="ECO:0000256" key="5">
    <source>
        <dbReference type="SAM" id="MobiDB-lite"/>
    </source>
</evidence>
<evidence type="ECO:0000259" key="7">
    <source>
        <dbReference type="PROSITE" id="PS51194"/>
    </source>
</evidence>
<evidence type="ECO:0000313" key="9">
    <source>
        <dbReference type="EMBL" id="CAL5222465.1"/>
    </source>
</evidence>
<evidence type="ECO:0000259" key="8">
    <source>
        <dbReference type="PROSITE" id="PS51666"/>
    </source>
</evidence>
<dbReference type="SMART" id="SM00490">
    <property type="entry name" value="HELICc"/>
    <property type="match status" value="1"/>
</dbReference>
<dbReference type="InterPro" id="IPR038718">
    <property type="entry name" value="SNF2-like_sf"/>
</dbReference>
<evidence type="ECO:0000256" key="2">
    <source>
        <dbReference type="ARBA" id="ARBA00022801"/>
    </source>
</evidence>
<feature type="domain" description="Helicase ATP-binding" evidence="6">
    <location>
        <begin position="464"/>
        <end position="629"/>
    </location>
</feature>
<keyword evidence="3" id="KW-0805">Transcription regulation</keyword>
<name>A0ABP1FV95_9CHLO</name>
<dbReference type="SMART" id="SM00951">
    <property type="entry name" value="QLQ"/>
    <property type="match status" value="1"/>
</dbReference>
<feature type="compositionally biased region" description="Low complexity" evidence="5">
    <location>
        <begin position="67"/>
        <end position="76"/>
    </location>
</feature>
<dbReference type="SMART" id="SM00487">
    <property type="entry name" value="DEXDc"/>
    <property type="match status" value="1"/>
</dbReference>
<dbReference type="InterPro" id="IPR000330">
    <property type="entry name" value="SNF2_N"/>
</dbReference>
<feature type="domain" description="QLQ" evidence="8">
    <location>
        <begin position="8"/>
        <end position="43"/>
    </location>
</feature>
<keyword evidence="10" id="KW-1185">Reference proteome</keyword>
<accession>A0ABP1FV95</accession>
<dbReference type="CDD" id="cd18793">
    <property type="entry name" value="SF2_C_SNF"/>
    <property type="match status" value="1"/>
</dbReference>
<feature type="compositionally biased region" description="Polar residues" evidence="5">
    <location>
        <begin position="1127"/>
        <end position="1136"/>
    </location>
</feature>
<dbReference type="PROSITE" id="PS51194">
    <property type="entry name" value="HELICASE_CTER"/>
    <property type="match status" value="1"/>
</dbReference>
<keyword evidence="4" id="KW-0539">Nucleus</keyword>
<organism evidence="9 10">
    <name type="scientific">Coccomyxa viridis</name>
    <dbReference type="NCBI Taxonomy" id="1274662"/>
    <lineage>
        <taxon>Eukaryota</taxon>
        <taxon>Viridiplantae</taxon>
        <taxon>Chlorophyta</taxon>
        <taxon>core chlorophytes</taxon>
        <taxon>Trebouxiophyceae</taxon>
        <taxon>Trebouxiophyceae incertae sedis</taxon>
        <taxon>Coccomyxaceae</taxon>
        <taxon>Coccomyxa</taxon>
    </lineage>
</organism>
<dbReference type="Gene3D" id="3.40.50.10810">
    <property type="entry name" value="Tandem AAA-ATPase domain"/>
    <property type="match status" value="1"/>
</dbReference>
<dbReference type="InterPro" id="IPR001650">
    <property type="entry name" value="Helicase_C-like"/>
</dbReference>
<dbReference type="InterPro" id="IPR049730">
    <property type="entry name" value="SNF2/RAD54-like_C"/>
</dbReference>
<sequence>MSQGSSSVFTPEQLICLRNQIMVFRTLKASKPVTEDALRDIKAPVLQQSATRTVPAHAAPAQQLSHPAAPQGQQPASGPPSSLPKGIKAPTAGPGQPTHPFRPPSSAPAPAVSTPAAPPAPPAPPDPRLQKGPLYIMAPGSGLLTGGAQLVHQQQVMFDATMLLAQEYRSMIARAKQRSTQALTAQLQKETNHMQRAALMVRLKRLKFADRQAQLQMMVEREQSELMAMTDRAYRAVARQCVRQRLDKMRADERSRGEKAAERVRAVKQWRADLAERQSAARELRVARNRFVLRAHERLMRDANRQKDDDRTRRMDALKAHDFEAYQEMLRETAPQGTSSERFEVISKFLSTTEEYLNKLSSKVASVKMTQEASEAAALAVSKGRAQGMTEEEVAEAATAAAQEAANNSYVLQSATQHGNDAQSRYYALAHSVEEAVADQPSMLIGPNGARLREYQMVGLKWMVSLYNNHLNGILADEMGLGKTVQVMALIAYLMEHKHNYGPHLIIVPNAVMVNWKSELTAWLPSAKCVYYVGHKDERARKYNLEVASLQFNVLVTTYEYIMRDRLKLSKVEWKYIVIDEAQRMKDRQSKLAKDLDRFTSARRLLLTGTPLQNELSELWSLLNLLLPEVFDDKATFAEWFGDALGKGALAGGADEWLQTEKRVVVIHRLHQILEPFMLRRQVQDVEGKLPPKVPVIIKVPMARFQGVAYNWIKATGTLRLDPDSLLNANTFRTYAPLNNKVMELRKICNHPCLSYWPVYEYDKADLVKRCGKFRMLDRLLVKLHASGHRVLLFSTMTKLLDLLEEYLRWREVRPGETMGYLRIDGATSLEDRETNIQRFNAPGSSTFIFLLSIRAAGRGLNLQSADTVVIYDPDANPKNEEQAIARSHRIGQTKEVRVIHFEAVADADEPRTAQQEQGDHQAPRYADSIESLVRNNIQKMKIDMANEVIDAGRFDMKTTMGERRQTLEDMLQDEERLKKALNQVPSNEELNAMLARSADELVLFNRLDRDMEWPDEQGEEELPPFLQYSDEELQEAIQANQKTRTTSNRPLSSALAAVPLAPAAPAEGQRAGLSTRPRSHAALSGVESSGLVTLTESADDAAGADDAEMEEEVVGNNIALDASATRRLNSAQQSHSPRKKPKLEPSPSVSQQTPATLEGHTPSGSIHQPAQQEEQQQKPPDEPSRNHDHQNGEQQVQRKAEAVDVSTTPEPSDGGPPLKPTKSLGPSFKIKLKMPRPAQPP</sequence>
<evidence type="ECO:0000259" key="6">
    <source>
        <dbReference type="PROSITE" id="PS51192"/>
    </source>
</evidence>
<dbReference type="Pfam" id="PF00176">
    <property type="entry name" value="SNF2-rel_dom"/>
    <property type="match status" value="1"/>
</dbReference>
<comment type="caution">
    <text evidence="9">The sequence shown here is derived from an EMBL/GenBank/DDBJ whole genome shotgun (WGS) entry which is preliminary data.</text>
</comment>
<dbReference type="EMBL" id="CAXHTA020000007">
    <property type="protein sequence ID" value="CAL5222465.1"/>
    <property type="molecule type" value="Genomic_DNA"/>
</dbReference>
<feature type="region of interest" description="Disordered" evidence="5">
    <location>
        <begin position="1122"/>
        <end position="1242"/>
    </location>
</feature>